<accession>A0ABU3PDD8</accession>
<keyword evidence="1" id="KW-0472">Membrane</keyword>
<feature type="transmembrane region" description="Helical" evidence="1">
    <location>
        <begin position="289"/>
        <end position="308"/>
    </location>
</feature>
<evidence type="ECO:0000313" key="4">
    <source>
        <dbReference type="Proteomes" id="UP001246372"/>
    </source>
</evidence>
<dbReference type="PANTHER" id="PTHR30590">
    <property type="entry name" value="INNER MEMBRANE PROTEIN"/>
    <property type="match status" value="1"/>
</dbReference>
<reference evidence="3" key="1">
    <citation type="submission" date="2023-09" db="EMBL/GenBank/DDBJ databases">
        <title>Paucibacter sp. APW11 Genome sequencing and assembly.</title>
        <authorList>
            <person name="Kim I."/>
        </authorList>
    </citation>
    <scope>NUCLEOTIDE SEQUENCE</scope>
    <source>
        <strain evidence="3">APW11</strain>
    </source>
</reference>
<name>A0ABU3PDD8_9BURK</name>
<keyword evidence="4" id="KW-1185">Reference proteome</keyword>
<feature type="transmembrane region" description="Helical" evidence="1">
    <location>
        <begin position="211"/>
        <end position="231"/>
    </location>
</feature>
<keyword evidence="1" id="KW-1133">Transmembrane helix</keyword>
<keyword evidence="1" id="KW-0812">Transmembrane</keyword>
<comment type="caution">
    <text evidence="3">The sequence shown here is derived from an EMBL/GenBank/DDBJ whole genome shotgun (WGS) entry which is preliminary data.</text>
</comment>
<dbReference type="RefSeq" id="WP_315651351.1">
    <property type="nucleotide sequence ID" value="NZ_JAVXZY010000006.1"/>
</dbReference>
<dbReference type="InterPro" id="IPR007349">
    <property type="entry name" value="DUF418"/>
</dbReference>
<dbReference type="InterPro" id="IPR052529">
    <property type="entry name" value="Bact_Transport_Assoc"/>
</dbReference>
<proteinExistence type="predicted"/>
<feature type="transmembrane region" description="Helical" evidence="1">
    <location>
        <begin position="320"/>
        <end position="341"/>
    </location>
</feature>
<gene>
    <name evidence="3" type="ORF">RQP53_15175</name>
</gene>
<organism evidence="3 4">
    <name type="scientific">Roseateles aquae</name>
    <dbReference type="NCBI Taxonomy" id="3077235"/>
    <lineage>
        <taxon>Bacteria</taxon>
        <taxon>Pseudomonadati</taxon>
        <taxon>Pseudomonadota</taxon>
        <taxon>Betaproteobacteria</taxon>
        <taxon>Burkholderiales</taxon>
        <taxon>Sphaerotilaceae</taxon>
        <taxon>Roseateles</taxon>
    </lineage>
</organism>
<sequence length="354" mass="37972">MGIAAEQASPAPAHQRLVGVDLARGVALLGMLAVNLRLAMGVAAEPGAAFATLFLALEGRSAALFVCLAGLGLGLATARLSPVAAQAQTWRRALFLATVGLLHLSIFAADILHYYGAYFVLGGLLLRWPRRRLGALALGLPLLYLGLLFVFDYSKGWNWQTLDYVDLWSVPGFLRHLVFNGMHPILPWLSFFIWGLLLAGSPLGERRWQHSLILGGLAGFAFSLGLHSVLLQQFPAAAGVLSTKPLPPGPLYIGSAAALSSAIIGLMLRFGPNLNQPLHALAQLGRCTLSLYLAHVLIGMGILEAIGWLDGQRSLTDVALAWAVFVVVALLSTRLWLARFAQGPVEMLMRRCCG</sequence>
<dbReference type="EMBL" id="JAVXZY010000006">
    <property type="protein sequence ID" value="MDT9000615.1"/>
    <property type="molecule type" value="Genomic_DNA"/>
</dbReference>
<feature type="transmembrane region" description="Helical" evidence="1">
    <location>
        <begin position="173"/>
        <end position="199"/>
    </location>
</feature>
<feature type="domain" description="DUF418" evidence="2">
    <location>
        <begin position="206"/>
        <end position="351"/>
    </location>
</feature>
<evidence type="ECO:0000256" key="1">
    <source>
        <dbReference type="SAM" id="Phobius"/>
    </source>
</evidence>
<protein>
    <submittedName>
        <fullName evidence="3">DUF418 domain-containing protein</fullName>
    </submittedName>
</protein>
<feature type="transmembrane region" description="Helical" evidence="1">
    <location>
        <begin position="38"/>
        <end position="57"/>
    </location>
</feature>
<feature type="transmembrane region" description="Helical" evidence="1">
    <location>
        <begin position="133"/>
        <end position="153"/>
    </location>
</feature>
<feature type="transmembrane region" description="Helical" evidence="1">
    <location>
        <begin position="93"/>
        <end position="121"/>
    </location>
</feature>
<feature type="transmembrane region" description="Helical" evidence="1">
    <location>
        <begin position="251"/>
        <end position="268"/>
    </location>
</feature>
<evidence type="ECO:0000259" key="2">
    <source>
        <dbReference type="Pfam" id="PF04235"/>
    </source>
</evidence>
<dbReference type="Proteomes" id="UP001246372">
    <property type="component" value="Unassembled WGS sequence"/>
</dbReference>
<feature type="transmembrane region" description="Helical" evidence="1">
    <location>
        <begin position="62"/>
        <end position="81"/>
    </location>
</feature>
<dbReference type="Pfam" id="PF04235">
    <property type="entry name" value="DUF418"/>
    <property type="match status" value="1"/>
</dbReference>
<dbReference type="PANTHER" id="PTHR30590:SF3">
    <property type="entry name" value="HYPOTHETICAL MEMBRANE SPANNING PROTEIN"/>
    <property type="match status" value="1"/>
</dbReference>
<evidence type="ECO:0000313" key="3">
    <source>
        <dbReference type="EMBL" id="MDT9000615.1"/>
    </source>
</evidence>